<dbReference type="AlphaFoldDB" id="A0AAF0EWN5"/>
<protein>
    <submittedName>
        <fullName evidence="2">Uncharacterized protein</fullName>
    </submittedName>
</protein>
<feature type="compositionally biased region" description="Basic and acidic residues" evidence="1">
    <location>
        <begin position="292"/>
        <end position="304"/>
    </location>
</feature>
<gene>
    <name evidence="2" type="ORF">MCUN1_002978</name>
</gene>
<feature type="region of interest" description="Disordered" evidence="1">
    <location>
        <begin position="259"/>
        <end position="356"/>
    </location>
</feature>
<name>A0AAF0EWN5_9BASI</name>
<feature type="compositionally biased region" description="Basic residues" evidence="1">
    <location>
        <begin position="347"/>
        <end position="356"/>
    </location>
</feature>
<evidence type="ECO:0000256" key="1">
    <source>
        <dbReference type="SAM" id="MobiDB-lite"/>
    </source>
</evidence>
<organism evidence="2 3">
    <name type="scientific">Malassezia cuniculi</name>
    <dbReference type="NCBI Taxonomy" id="948313"/>
    <lineage>
        <taxon>Eukaryota</taxon>
        <taxon>Fungi</taxon>
        <taxon>Dikarya</taxon>
        <taxon>Basidiomycota</taxon>
        <taxon>Ustilaginomycotina</taxon>
        <taxon>Malasseziomycetes</taxon>
        <taxon>Malasseziales</taxon>
        <taxon>Malasseziaceae</taxon>
        <taxon>Malassezia</taxon>
    </lineage>
</organism>
<keyword evidence="3" id="KW-1185">Reference proteome</keyword>
<dbReference type="EMBL" id="CP119880">
    <property type="protein sequence ID" value="WFD36107.1"/>
    <property type="molecule type" value="Genomic_DNA"/>
</dbReference>
<proteinExistence type="predicted"/>
<reference evidence="2" key="1">
    <citation type="submission" date="2023-03" db="EMBL/GenBank/DDBJ databases">
        <title>Mating type loci evolution in Malassezia.</title>
        <authorList>
            <person name="Coelho M.A."/>
        </authorList>
    </citation>
    <scope>NUCLEOTIDE SEQUENCE</scope>
    <source>
        <strain evidence="2">CBS 11721</strain>
    </source>
</reference>
<feature type="compositionally biased region" description="Basic residues" evidence="1">
    <location>
        <begin position="305"/>
        <end position="317"/>
    </location>
</feature>
<accession>A0AAF0EWN5</accession>
<sequence length="356" mass="38363">MSQAAPKALPAALRRSHRALLGGLQSLAYELTVLHRIWYKGRAQFRYMKWWLPLQRIRRLGSIIATGSLQGTVPLARSMEAPDQSVMVASDERVVGTEVLWAIADMYAALWGEEPSSCASLDKYNGPQRPADKKLADAIVAACAELVNLLMQLEQACLTCSAAVLAHLRTPPAPMHAPTCMGIIATIARIVSLAKVLVSGSSEALDGVKITPEASLEGLSRMLRDTGSASTENTSSLRRADAAQDFTIAEDAPAALSATVASKKAKPGAVPDKVPKKRKPSVVPESSSISMAKRDAKVLSDTPKKSKKGHSQSKPLKRPIDTPRRESRDASNVLDGLFDALPDSVHPPKRRKNIDR</sequence>
<dbReference type="Proteomes" id="UP001219933">
    <property type="component" value="Chromosome 4"/>
</dbReference>
<evidence type="ECO:0000313" key="2">
    <source>
        <dbReference type="EMBL" id="WFD36107.1"/>
    </source>
</evidence>
<feature type="compositionally biased region" description="Basic and acidic residues" evidence="1">
    <location>
        <begin position="318"/>
        <end position="329"/>
    </location>
</feature>
<evidence type="ECO:0000313" key="3">
    <source>
        <dbReference type="Proteomes" id="UP001219933"/>
    </source>
</evidence>